<evidence type="ECO:0000313" key="1">
    <source>
        <dbReference type="EMBL" id="JAN90976.1"/>
    </source>
</evidence>
<dbReference type="EMBL" id="GDIQ01003761">
    <property type="protein sequence ID" value="JAN90976.1"/>
    <property type="molecule type" value="Transcribed_RNA"/>
</dbReference>
<protein>
    <submittedName>
        <fullName evidence="1">Uncharacterized protein</fullName>
    </submittedName>
</protein>
<name>A0A0P6AJ09_9CRUS</name>
<accession>A0A0P6AJ09</accession>
<organism evidence="1">
    <name type="scientific">Daphnia magna</name>
    <dbReference type="NCBI Taxonomy" id="35525"/>
    <lineage>
        <taxon>Eukaryota</taxon>
        <taxon>Metazoa</taxon>
        <taxon>Ecdysozoa</taxon>
        <taxon>Arthropoda</taxon>
        <taxon>Crustacea</taxon>
        <taxon>Branchiopoda</taxon>
        <taxon>Diplostraca</taxon>
        <taxon>Cladocera</taxon>
        <taxon>Anomopoda</taxon>
        <taxon>Daphniidae</taxon>
        <taxon>Daphnia</taxon>
    </lineage>
</organism>
<proteinExistence type="predicted"/>
<sequence>MDFVRFETMLLRFAEIEKTSGRDRNSQYLVLCSTVHQLQKISSFYRALIFCTSAWIWLGVIVLTLLIEWLYQVLCIHFGPVIGHKRDLEEREGHDCYLPSR</sequence>
<dbReference type="AlphaFoldDB" id="A0A0P6AJ09"/>
<reference evidence="1" key="1">
    <citation type="submission" date="2015-10" db="EMBL/GenBank/DDBJ databases">
        <title>EvidentialGene: Evidence-directed Construction of Complete mRNA Transcriptomes without Genomes.</title>
        <authorList>
            <person name="Gilbert D.G."/>
        </authorList>
    </citation>
    <scope>NUCLEOTIDE SEQUENCE</scope>
</reference>